<evidence type="ECO:0000313" key="4">
    <source>
        <dbReference type="Proteomes" id="UP001386955"/>
    </source>
</evidence>
<reference evidence="3 4" key="1">
    <citation type="submission" date="2024-01" db="EMBL/GenBank/DDBJ databases">
        <title>The genomes of 5 underutilized Papilionoideae crops provide insights into root nodulation and disease resistanc.</title>
        <authorList>
            <person name="Jiang F."/>
        </authorList>
    </citation>
    <scope>NUCLEOTIDE SEQUENCE [LARGE SCALE GENOMIC DNA]</scope>
    <source>
        <strain evidence="3">DUOXIRENSHENG_FW03</strain>
        <tissue evidence="3">Leaves</tissue>
    </source>
</reference>
<feature type="compositionally biased region" description="Basic and acidic residues" evidence="1">
    <location>
        <begin position="134"/>
        <end position="145"/>
    </location>
</feature>
<accession>A0AAN9S0L0</accession>
<dbReference type="EMBL" id="JAYMYS010000007">
    <property type="protein sequence ID" value="KAK7386995.1"/>
    <property type="molecule type" value="Genomic_DNA"/>
</dbReference>
<protein>
    <submittedName>
        <fullName evidence="3">Uncharacterized protein</fullName>
    </submittedName>
</protein>
<evidence type="ECO:0000313" key="3">
    <source>
        <dbReference type="EMBL" id="KAK7386995.1"/>
    </source>
</evidence>
<organism evidence="3 4">
    <name type="scientific">Psophocarpus tetragonolobus</name>
    <name type="common">Winged bean</name>
    <name type="synonym">Dolichos tetragonolobus</name>
    <dbReference type="NCBI Taxonomy" id="3891"/>
    <lineage>
        <taxon>Eukaryota</taxon>
        <taxon>Viridiplantae</taxon>
        <taxon>Streptophyta</taxon>
        <taxon>Embryophyta</taxon>
        <taxon>Tracheophyta</taxon>
        <taxon>Spermatophyta</taxon>
        <taxon>Magnoliopsida</taxon>
        <taxon>eudicotyledons</taxon>
        <taxon>Gunneridae</taxon>
        <taxon>Pentapetalae</taxon>
        <taxon>rosids</taxon>
        <taxon>fabids</taxon>
        <taxon>Fabales</taxon>
        <taxon>Fabaceae</taxon>
        <taxon>Papilionoideae</taxon>
        <taxon>50 kb inversion clade</taxon>
        <taxon>NPAAA clade</taxon>
        <taxon>indigoferoid/millettioid clade</taxon>
        <taxon>Phaseoleae</taxon>
        <taxon>Psophocarpus</taxon>
    </lineage>
</organism>
<dbReference type="AlphaFoldDB" id="A0AAN9S0L0"/>
<evidence type="ECO:0000256" key="2">
    <source>
        <dbReference type="SAM" id="SignalP"/>
    </source>
</evidence>
<feature type="signal peptide" evidence="2">
    <location>
        <begin position="1"/>
        <end position="20"/>
    </location>
</feature>
<sequence>MATIASFVTVFLSLLTLSLARDLPNPFSEPKPDSEPQLHPKPRHDTVSFTIHTIDPVPLTLLRFRPIHRRFQPGRPLPLSLRAAHRRHGHRLEIPYGNDAILSDDAAATRRIWTTFQPAADARLPATVYRLDSDHKHHHHGEEHHHHQHQHQHHRMESWFAKKFRKFLNLF</sequence>
<feature type="region of interest" description="Disordered" evidence="1">
    <location>
        <begin position="134"/>
        <end position="153"/>
    </location>
</feature>
<keyword evidence="4" id="KW-1185">Reference proteome</keyword>
<name>A0AAN9S0L0_PSOTE</name>
<keyword evidence="2" id="KW-0732">Signal</keyword>
<dbReference type="Proteomes" id="UP001386955">
    <property type="component" value="Unassembled WGS sequence"/>
</dbReference>
<proteinExistence type="predicted"/>
<comment type="caution">
    <text evidence="3">The sequence shown here is derived from an EMBL/GenBank/DDBJ whole genome shotgun (WGS) entry which is preliminary data.</text>
</comment>
<evidence type="ECO:0000256" key="1">
    <source>
        <dbReference type="SAM" id="MobiDB-lite"/>
    </source>
</evidence>
<gene>
    <name evidence="3" type="ORF">VNO78_27426</name>
</gene>
<feature type="chain" id="PRO_5042842715" evidence="2">
    <location>
        <begin position="21"/>
        <end position="171"/>
    </location>
</feature>